<dbReference type="PANTHER" id="PTHR18901">
    <property type="entry name" value="2-DEOXYGLUCOSE-6-PHOSPHATE PHOSPHATASE 2"/>
    <property type="match status" value="1"/>
</dbReference>
<name>A0A6N7XE81_9FIRM</name>
<evidence type="ECO:0000313" key="2">
    <source>
        <dbReference type="Proteomes" id="UP000440713"/>
    </source>
</evidence>
<dbReference type="PANTHER" id="PTHR18901:SF38">
    <property type="entry name" value="PSEUDOURIDINE-5'-PHOSPHATASE"/>
    <property type="match status" value="1"/>
</dbReference>
<dbReference type="InterPro" id="IPR041492">
    <property type="entry name" value="HAD_2"/>
</dbReference>
<dbReference type="InterPro" id="IPR006439">
    <property type="entry name" value="HAD-SF_hydro_IA"/>
</dbReference>
<organism evidence="1 2">
    <name type="scientific">Peptostreptococcus porci</name>
    <dbReference type="NCBI Taxonomy" id="2652282"/>
    <lineage>
        <taxon>Bacteria</taxon>
        <taxon>Bacillati</taxon>
        <taxon>Bacillota</taxon>
        <taxon>Clostridia</taxon>
        <taxon>Peptostreptococcales</taxon>
        <taxon>Peptostreptococcaceae</taxon>
        <taxon>Peptostreptococcus</taxon>
    </lineage>
</organism>
<keyword evidence="2" id="KW-1185">Reference proteome</keyword>
<dbReference type="NCBIfam" id="TIGR01549">
    <property type="entry name" value="HAD-SF-IA-v1"/>
    <property type="match status" value="1"/>
</dbReference>
<dbReference type="Proteomes" id="UP000440713">
    <property type="component" value="Unassembled WGS sequence"/>
</dbReference>
<comment type="caution">
    <text evidence="1">The sequence shown here is derived from an EMBL/GenBank/DDBJ whole genome shotgun (WGS) entry which is preliminary data.</text>
</comment>
<dbReference type="Gene3D" id="3.40.50.1000">
    <property type="entry name" value="HAD superfamily/HAD-like"/>
    <property type="match status" value="1"/>
</dbReference>
<dbReference type="SFLD" id="SFLDG01135">
    <property type="entry name" value="C1.5.6:_HAD__Beta-PGM__Phospha"/>
    <property type="match status" value="1"/>
</dbReference>
<gene>
    <name evidence="1" type="ORF">FYJ71_06700</name>
</gene>
<dbReference type="AlphaFoldDB" id="A0A6N7XE81"/>
<dbReference type="CDD" id="cd07505">
    <property type="entry name" value="HAD_BPGM-like"/>
    <property type="match status" value="1"/>
</dbReference>
<dbReference type="RefSeq" id="WP_154538033.1">
    <property type="nucleotide sequence ID" value="NZ_JAXDWS010000019.1"/>
</dbReference>
<dbReference type="InterPro" id="IPR023214">
    <property type="entry name" value="HAD_sf"/>
</dbReference>
<sequence>MIKAVIFDMDGLLFDTELLYSEGLIYSASKCGIDMSIEETYHVIGKTTEDAREFYAEYYKDNPKIDGRILVDEQIKYVENILKTVGSKKKPFVDEVLQFLKDNDYKIGLASSGRISDIYNNLEKHGLEHFFDAIASGEEVELGKPNPDVFLLAARKLNIEPKNCLVLEDSLNGVIGANRAGMKSIMIPDLIEPNEIVLSMVEFVGQNLADVILFLKKK</sequence>
<dbReference type="NCBIfam" id="TIGR01509">
    <property type="entry name" value="HAD-SF-IA-v3"/>
    <property type="match status" value="1"/>
</dbReference>
<dbReference type="EMBL" id="VUNE01000003">
    <property type="protein sequence ID" value="MST62652.1"/>
    <property type="molecule type" value="Genomic_DNA"/>
</dbReference>
<protein>
    <submittedName>
        <fullName evidence="1">HAD family phosphatase</fullName>
    </submittedName>
</protein>
<dbReference type="InterPro" id="IPR023198">
    <property type="entry name" value="PGP-like_dom2"/>
</dbReference>
<reference evidence="1 2" key="1">
    <citation type="submission" date="2019-08" db="EMBL/GenBank/DDBJ databases">
        <title>In-depth cultivation of the pig gut microbiome towards novel bacterial diversity and tailored functional studies.</title>
        <authorList>
            <person name="Wylensek D."/>
            <person name="Hitch T.C.A."/>
            <person name="Clavel T."/>
        </authorList>
    </citation>
    <scope>NUCLEOTIDE SEQUENCE [LARGE SCALE GENOMIC DNA]</scope>
    <source>
        <strain evidence="1 2">WCA-SAB-591-4A-A</strain>
    </source>
</reference>
<dbReference type="SFLD" id="SFLDS00003">
    <property type="entry name" value="Haloacid_Dehalogenase"/>
    <property type="match status" value="1"/>
</dbReference>
<dbReference type="SUPFAM" id="SSF56784">
    <property type="entry name" value="HAD-like"/>
    <property type="match status" value="1"/>
</dbReference>
<accession>A0A6N7XE81</accession>
<dbReference type="SFLD" id="SFLDG01129">
    <property type="entry name" value="C1.5:_HAD__Beta-PGM__Phosphata"/>
    <property type="match status" value="1"/>
</dbReference>
<dbReference type="InterPro" id="IPR036412">
    <property type="entry name" value="HAD-like_sf"/>
</dbReference>
<dbReference type="Pfam" id="PF13419">
    <property type="entry name" value="HAD_2"/>
    <property type="match status" value="1"/>
</dbReference>
<evidence type="ECO:0000313" key="1">
    <source>
        <dbReference type="EMBL" id="MST62652.1"/>
    </source>
</evidence>
<dbReference type="Gene3D" id="1.10.150.240">
    <property type="entry name" value="Putative phosphatase, domain 2"/>
    <property type="match status" value="1"/>
</dbReference>
<proteinExistence type="predicted"/>